<organism evidence="1 2">
    <name type="scientific">Pseudoduganella ginsengisoli</name>
    <dbReference type="NCBI Taxonomy" id="1462440"/>
    <lineage>
        <taxon>Bacteria</taxon>
        <taxon>Pseudomonadati</taxon>
        <taxon>Pseudomonadota</taxon>
        <taxon>Betaproteobacteria</taxon>
        <taxon>Burkholderiales</taxon>
        <taxon>Oxalobacteraceae</taxon>
        <taxon>Telluria group</taxon>
        <taxon>Pseudoduganella</taxon>
    </lineage>
</organism>
<dbReference type="AlphaFoldDB" id="A0A6L6Q7C3"/>
<accession>A0A6L6Q7C3</accession>
<comment type="caution">
    <text evidence="1">The sequence shown here is derived from an EMBL/GenBank/DDBJ whole genome shotgun (WGS) entry which is preliminary data.</text>
</comment>
<keyword evidence="2" id="KW-1185">Reference proteome</keyword>
<evidence type="ECO:0000313" key="2">
    <source>
        <dbReference type="Proteomes" id="UP000484015"/>
    </source>
</evidence>
<name>A0A6L6Q7C3_9BURK</name>
<dbReference type="SUPFAM" id="SSF52151">
    <property type="entry name" value="FabD/lysophospholipase-like"/>
    <property type="match status" value="1"/>
</dbReference>
<dbReference type="OrthoDB" id="8586159at2"/>
<dbReference type="RefSeq" id="WP_155441766.1">
    <property type="nucleotide sequence ID" value="NZ_WNLA01000024.1"/>
</dbReference>
<reference evidence="1 2" key="1">
    <citation type="submission" date="2019-11" db="EMBL/GenBank/DDBJ databases">
        <title>Type strains purchased from KCTC, JCM and DSMZ.</title>
        <authorList>
            <person name="Lu H."/>
        </authorList>
    </citation>
    <scope>NUCLEOTIDE SEQUENCE [LARGE SCALE GENOMIC DNA]</scope>
    <source>
        <strain evidence="1 2">KCTC 42409</strain>
    </source>
</reference>
<proteinExistence type="predicted"/>
<gene>
    <name evidence="1" type="ORF">GM668_25365</name>
</gene>
<evidence type="ECO:0000313" key="1">
    <source>
        <dbReference type="EMBL" id="MTW05416.1"/>
    </source>
</evidence>
<sequence>MQSPITIRIGERARQRIQREGFQAADVAIVPAAAGGPKGLILNGLDQWMCGDFFKQARRPRKLIGASIGAWRMAASTFADPVAAHKRLAHLYANQRYPAKVDAAYVSRTCRALLEELVDGRSAEMLSSPDYHLSVITVRGAGPLANAAGSRWRETSGFIRAALGNAVSRNRLAGSMQRVIFHDARDDAAWLKRSFDAFEGHFVGLSEANVHSALMASGSIPLVLEAVTDIPGAPAGAYWDGGLIDYHLHLPYQRDPGLVLYPHFSDHIIPGWLDKSMPWRRARDEALENVVLVSPSPAFLSRLPNGKLPDRSDFKAYGQNHDTRIRDWQKAIGESERMAEAFARWVEKPDLRAVNGFA</sequence>
<dbReference type="EMBL" id="WNLA01000024">
    <property type="protein sequence ID" value="MTW05416.1"/>
    <property type="molecule type" value="Genomic_DNA"/>
</dbReference>
<dbReference type="Proteomes" id="UP000484015">
    <property type="component" value="Unassembled WGS sequence"/>
</dbReference>
<dbReference type="InterPro" id="IPR016035">
    <property type="entry name" value="Acyl_Trfase/lysoPLipase"/>
</dbReference>
<protein>
    <submittedName>
        <fullName evidence="1">Patatin-like phospholipase family protein</fullName>
    </submittedName>
</protein>